<keyword evidence="1" id="KW-0560">Oxidoreductase</keyword>
<accession>A0A3N1H950</accession>
<evidence type="ECO:0000313" key="3">
    <source>
        <dbReference type="EMBL" id="ROP39033.1"/>
    </source>
</evidence>
<dbReference type="PANTHER" id="PTHR43818:SF11">
    <property type="entry name" value="BCDNA.GH03377"/>
    <property type="match status" value="1"/>
</dbReference>
<proteinExistence type="predicted"/>
<dbReference type="AlphaFoldDB" id="A0A3N1H950"/>
<dbReference type="SUPFAM" id="SSF55347">
    <property type="entry name" value="Glyceraldehyde-3-phosphate dehydrogenase-like, C-terminal domain"/>
    <property type="match status" value="1"/>
</dbReference>
<protein>
    <submittedName>
        <fullName evidence="3">Putative dehydrogenase</fullName>
    </submittedName>
</protein>
<dbReference type="GO" id="GO:0000166">
    <property type="term" value="F:nucleotide binding"/>
    <property type="evidence" value="ECO:0007669"/>
    <property type="project" value="InterPro"/>
</dbReference>
<comment type="caution">
    <text evidence="3">The sequence shown here is derived from an EMBL/GenBank/DDBJ whole genome shotgun (WGS) entry which is preliminary data.</text>
</comment>
<gene>
    <name evidence="3" type="ORF">EDD40_4402</name>
</gene>
<dbReference type="Gene3D" id="3.30.360.10">
    <property type="entry name" value="Dihydrodipicolinate Reductase, domain 2"/>
    <property type="match status" value="1"/>
</dbReference>
<dbReference type="PANTHER" id="PTHR43818">
    <property type="entry name" value="BCDNA.GH03377"/>
    <property type="match status" value="1"/>
</dbReference>
<keyword evidence="4" id="KW-1185">Reference proteome</keyword>
<dbReference type="Gene3D" id="3.40.50.720">
    <property type="entry name" value="NAD(P)-binding Rossmann-like Domain"/>
    <property type="match status" value="1"/>
</dbReference>
<reference evidence="3 4" key="1">
    <citation type="submission" date="2018-11" db="EMBL/GenBank/DDBJ databases">
        <title>Sequencing the genomes of 1000 actinobacteria strains.</title>
        <authorList>
            <person name="Klenk H.-P."/>
        </authorList>
    </citation>
    <scope>NUCLEOTIDE SEQUENCE [LARGE SCALE GENOMIC DNA]</scope>
    <source>
        <strain evidence="3 4">DSM 44231</strain>
    </source>
</reference>
<organism evidence="3 4">
    <name type="scientific">Saccharothrix texasensis</name>
    <dbReference type="NCBI Taxonomy" id="103734"/>
    <lineage>
        <taxon>Bacteria</taxon>
        <taxon>Bacillati</taxon>
        <taxon>Actinomycetota</taxon>
        <taxon>Actinomycetes</taxon>
        <taxon>Pseudonocardiales</taxon>
        <taxon>Pseudonocardiaceae</taxon>
        <taxon>Saccharothrix</taxon>
    </lineage>
</organism>
<dbReference type="EMBL" id="RJKM01000001">
    <property type="protein sequence ID" value="ROP39033.1"/>
    <property type="molecule type" value="Genomic_DNA"/>
</dbReference>
<dbReference type="InterPro" id="IPR000683">
    <property type="entry name" value="Gfo/Idh/MocA-like_OxRdtase_N"/>
</dbReference>
<dbReference type="GO" id="GO:0016491">
    <property type="term" value="F:oxidoreductase activity"/>
    <property type="evidence" value="ECO:0007669"/>
    <property type="project" value="UniProtKB-KW"/>
</dbReference>
<feature type="domain" description="Gfo/Idh/MocA-like oxidoreductase N-terminal" evidence="2">
    <location>
        <begin position="5"/>
        <end position="117"/>
    </location>
</feature>
<dbReference type="Pfam" id="PF01408">
    <property type="entry name" value="GFO_IDH_MocA"/>
    <property type="match status" value="1"/>
</dbReference>
<evidence type="ECO:0000313" key="4">
    <source>
        <dbReference type="Proteomes" id="UP000268727"/>
    </source>
</evidence>
<sequence>MDEQLRVGLIGAGPWATTVHAPVIAEHPGTRLTTIWARRAEAAAELAEAHDATTAGTPDELIADVDAVAFAVPPEVQAEIAVRAAEQGKHLILEKPIAATLQDAERLADAVKANDVASLVVLTKRYAPETREQLAQLEQQGGWVGGSARWLTGALLGGPYSQSPWRHERGPLDDIGPHAFDLLDATLGTITDVVAADESEHGLWQIVFRHEGGATSVATMTMKLPLEPSIAEVIVYGEHGHRVLADRGTTAQQAFTNLLDDFVAMVDSGTTEHPLDVRRGLHLQRVIDLARRKAGA</sequence>
<dbReference type="SUPFAM" id="SSF51735">
    <property type="entry name" value="NAD(P)-binding Rossmann-fold domains"/>
    <property type="match status" value="1"/>
</dbReference>
<evidence type="ECO:0000256" key="1">
    <source>
        <dbReference type="ARBA" id="ARBA00023002"/>
    </source>
</evidence>
<dbReference type="Proteomes" id="UP000268727">
    <property type="component" value="Unassembled WGS sequence"/>
</dbReference>
<dbReference type="InterPro" id="IPR050463">
    <property type="entry name" value="Gfo/Idh/MocA_oxidrdct_glycsds"/>
</dbReference>
<evidence type="ECO:0000259" key="2">
    <source>
        <dbReference type="Pfam" id="PF01408"/>
    </source>
</evidence>
<name>A0A3N1H950_9PSEU</name>
<dbReference type="InterPro" id="IPR036291">
    <property type="entry name" value="NAD(P)-bd_dom_sf"/>
</dbReference>